<dbReference type="AlphaFoldDB" id="A0A242MFH8"/>
<organism evidence="2 3">
    <name type="scientific">Caballeronia sordidicola</name>
    <name type="common">Burkholderia sordidicola</name>
    <dbReference type="NCBI Taxonomy" id="196367"/>
    <lineage>
        <taxon>Bacteria</taxon>
        <taxon>Pseudomonadati</taxon>
        <taxon>Pseudomonadota</taxon>
        <taxon>Betaproteobacteria</taxon>
        <taxon>Burkholderiales</taxon>
        <taxon>Burkholderiaceae</taxon>
        <taxon>Caballeronia</taxon>
    </lineage>
</organism>
<dbReference type="InterPro" id="IPR002347">
    <property type="entry name" value="SDR_fam"/>
</dbReference>
<dbReference type="PANTHER" id="PTHR42879:SF6">
    <property type="entry name" value="NADPH-DEPENDENT REDUCTASE BACG"/>
    <property type="match status" value="1"/>
</dbReference>
<sequence length="293" mass="30364">MIASRDPADIRNPALTGANLSKRGQLADNYKGTAMDMGIKGRTALVCAASKGLGRGCAEALAAEGVNLVIVARTAGPLEATAEHIRTTYGVNVTAVACDITSPEGHAAALAACPAPDILVNNAGGPPPGDFRQFSRDDWIKALDSNMLTPIELIKQTLDGMIERGFGRIVNITSSSVKAPIDVLGLSNGARSGLTGFIAGLSRKVAASGVTINNLLPGSFDTDRLVTTFAADAKANNISVEEAKKRRMSKLPAGRFGSPEEFGKACAYLCSVHAGYITGQNLLIDGGAYPGTY</sequence>
<protein>
    <submittedName>
        <fullName evidence="2">3-oxoacyl-[acyl-carrier protein] reductase</fullName>
    </submittedName>
</protein>
<gene>
    <name evidence="2" type="ORF">PAMC26577_29720</name>
</gene>
<dbReference type="CDD" id="cd05344">
    <property type="entry name" value="BKR_like_SDR_like"/>
    <property type="match status" value="1"/>
</dbReference>
<comment type="similarity">
    <text evidence="1">Belongs to the short-chain dehydrogenases/reductases (SDR) family.</text>
</comment>
<dbReference type="PANTHER" id="PTHR42879">
    <property type="entry name" value="3-OXOACYL-(ACYL-CARRIER-PROTEIN) REDUCTASE"/>
    <property type="match status" value="1"/>
</dbReference>
<dbReference type="Proteomes" id="UP000195221">
    <property type="component" value="Unassembled WGS sequence"/>
</dbReference>
<dbReference type="Pfam" id="PF13561">
    <property type="entry name" value="adh_short_C2"/>
    <property type="match status" value="1"/>
</dbReference>
<evidence type="ECO:0000313" key="3">
    <source>
        <dbReference type="Proteomes" id="UP000195221"/>
    </source>
</evidence>
<dbReference type="SUPFAM" id="SSF51735">
    <property type="entry name" value="NAD(P)-binding Rossmann-fold domains"/>
    <property type="match status" value="1"/>
</dbReference>
<evidence type="ECO:0000256" key="1">
    <source>
        <dbReference type="ARBA" id="ARBA00006484"/>
    </source>
</evidence>
<evidence type="ECO:0000313" key="2">
    <source>
        <dbReference type="EMBL" id="OTP69906.1"/>
    </source>
</evidence>
<accession>A0A242MFH8</accession>
<reference evidence="2 3" key="1">
    <citation type="submission" date="2017-03" db="EMBL/GenBank/DDBJ databases">
        <title>Genome analysis of strain PAMC 26577.</title>
        <authorList>
            <person name="Oh H.-M."/>
            <person name="Yang J.-A."/>
        </authorList>
    </citation>
    <scope>NUCLEOTIDE SEQUENCE [LARGE SCALE GENOMIC DNA]</scope>
    <source>
        <strain evidence="2 3">PAMC 26577</strain>
    </source>
</reference>
<dbReference type="Gene3D" id="3.40.50.720">
    <property type="entry name" value="NAD(P)-binding Rossmann-like Domain"/>
    <property type="match status" value="1"/>
</dbReference>
<dbReference type="InterPro" id="IPR036291">
    <property type="entry name" value="NAD(P)-bd_dom_sf"/>
</dbReference>
<name>A0A242MFH8_CABSO</name>
<comment type="caution">
    <text evidence="2">The sequence shown here is derived from an EMBL/GenBank/DDBJ whole genome shotgun (WGS) entry which is preliminary data.</text>
</comment>
<dbReference type="PRINTS" id="PR00081">
    <property type="entry name" value="GDHRDH"/>
</dbReference>
<dbReference type="FunFam" id="3.40.50.720:FF:000642">
    <property type="entry name" value="Short-chain dehydrogenase/reductase SDR"/>
    <property type="match status" value="1"/>
</dbReference>
<dbReference type="EMBL" id="NBTZ01000112">
    <property type="protein sequence ID" value="OTP69906.1"/>
    <property type="molecule type" value="Genomic_DNA"/>
</dbReference>
<dbReference type="InterPro" id="IPR050259">
    <property type="entry name" value="SDR"/>
</dbReference>
<proteinExistence type="inferred from homology"/>